<dbReference type="RefSeq" id="WP_152671354.1">
    <property type="nucleotide sequence ID" value="NZ_LDZY01000004.1"/>
</dbReference>
<evidence type="ECO:0000313" key="3">
    <source>
        <dbReference type="Proteomes" id="UP000036356"/>
    </source>
</evidence>
<dbReference type="InterPro" id="IPR012341">
    <property type="entry name" value="6hp_glycosidase-like_sf"/>
</dbReference>
<comment type="caution">
    <text evidence="2">The sequence shown here is derived from an EMBL/GenBank/DDBJ whole genome shotgun (WGS) entry which is preliminary data.</text>
</comment>
<reference evidence="2 3" key="1">
    <citation type="submission" date="2015-06" db="EMBL/GenBank/DDBJ databases">
        <title>Draft genome of the moderately acidophilic sulfate reducer Candidatus Desulfosporosinus acididurans strain M1.</title>
        <authorList>
            <person name="Poehlein A."/>
            <person name="Petzsch P."/>
            <person name="Johnson B.D."/>
            <person name="Schloemann M."/>
            <person name="Daniel R."/>
            <person name="Muehling M."/>
        </authorList>
    </citation>
    <scope>NUCLEOTIDE SEQUENCE [LARGE SCALE GENOMIC DNA]</scope>
    <source>
        <strain evidence="2 3">M1</strain>
    </source>
</reference>
<dbReference type="STRING" id="476652.DEAC_c11910"/>
<dbReference type="EMBL" id="LDZY01000004">
    <property type="protein sequence ID" value="KLU66525.1"/>
    <property type="molecule type" value="Genomic_DNA"/>
</dbReference>
<dbReference type="SUPFAM" id="SSF48208">
    <property type="entry name" value="Six-hairpin glycosidases"/>
    <property type="match status" value="1"/>
</dbReference>
<organism evidence="2 3">
    <name type="scientific">Desulfosporosinus acididurans</name>
    <dbReference type="NCBI Taxonomy" id="476652"/>
    <lineage>
        <taxon>Bacteria</taxon>
        <taxon>Bacillati</taxon>
        <taxon>Bacillota</taxon>
        <taxon>Clostridia</taxon>
        <taxon>Eubacteriales</taxon>
        <taxon>Desulfitobacteriaceae</taxon>
        <taxon>Desulfosporosinus</taxon>
    </lineage>
</organism>
<keyword evidence="3" id="KW-1185">Reference proteome</keyword>
<sequence>MTFNKSFGLLRKRGVDLKIKKKIKLFAIFLIPFAGLFFGSFTYYNYKINHLEPGNYAGKYLLNVDTSNSTEKKIDQLLSQRFITSEGLLTSCQGVGTESDRYILLESQGQLIEYALLVKDKNLFESVLNNLQAYFEAPKGYYYWRLNLQEKQPDNATALVDQLRVLRSLDEASTDFGEPTYKIKAFFMAFNLFRYNRYENVFCDSYDGRIGKAEQKISLFYIDPVGLQTLSDDFPPAKQSVRRTLDILKNAPRNNQGFFPSNYNLQTGSYVWPEKFTTVEQLYTIDYAQKAGMNVNTFLDFLHKSIQANGKIFSTYHADGSPDGLDDSAAVYALAARIFHQAGDNKDEQWCYERMLAYRISDQPELQGAFGYETAKSAFAFDQMEALLTLHQEGKTIK</sequence>
<feature type="transmembrane region" description="Helical" evidence="1">
    <location>
        <begin position="25"/>
        <end position="46"/>
    </location>
</feature>
<dbReference type="PATRIC" id="fig|476652.3.peg.1222"/>
<dbReference type="Proteomes" id="UP000036356">
    <property type="component" value="Unassembled WGS sequence"/>
</dbReference>
<protein>
    <recommendedName>
        <fullName evidence="4">Glycosyl hydrolases family 8</fullName>
    </recommendedName>
</protein>
<proteinExistence type="predicted"/>
<keyword evidence="1" id="KW-1133">Transmembrane helix</keyword>
<evidence type="ECO:0000256" key="1">
    <source>
        <dbReference type="SAM" id="Phobius"/>
    </source>
</evidence>
<keyword evidence="1" id="KW-0812">Transmembrane</keyword>
<dbReference type="Gene3D" id="1.50.10.10">
    <property type="match status" value="1"/>
</dbReference>
<keyword evidence="1" id="KW-0472">Membrane</keyword>
<evidence type="ECO:0000313" key="2">
    <source>
        <dbReference type="EMBL" id="KLU66525.1"/>
    </source>
</evidence>
<accession>A0A0J1FST3</accession>
<dbReference type="InterPro" id="IPR008928">
    <property type="entry name" value="6-hairpin_glycosidase_sf"/>
</dbReference>
<evidence type="ECO:0008006" key="4">
    <source>
        <dbReference type="Google" id="ProtNLM"/>
    </source>
</evidence>
<dbReference type="AlphaFoldDB" id="A0A0J1FST3"/>
<name>A0A0J1FST3_9FIRM</name>
<gene>
    <name evidence="2" type="ORF">DEAC_c11910</name>
</gene>
<dbReference type="GO" id="GO:0005975">
    <property type="term" value="P:carbohydrate metabolic process"/>
    <property type="evidence" value="ECO:0007669"/>
    <property type="project" value="InterPro"/>
</dbReference>